<proteinExistence type="inferred from homology"/>
<dbReference type="PANTHER" id="PTHR39161:SF1">
    <property type="entry name" value="ADAPTER PROTEIN MECA 1"/>
    <property type="match status" value="1"/>
</dbReference>
<organism evidence="2 3">
    <name type="scientific">Periweissella fabaria</name>
    <dbReference type="NCBI Taxonomy" id="546157"/>
    <lineage>
        <taxon>Bacteria</taxon>
        <taxon>Bacillati</taxon>
        <taxon>Bacillota</taxon>
        <taxon>Bacilli</taxon>
        <taxon>Lactobacillales</taxon>
        <taxon>Lactobacillaceae</taxon>
        <taxon>Periweissella</taxon>
    </lineage>
</organism>
<reference evidence="2 3" key="1">
    <citation type="submission" date="2021-11" db="EMBL/GenBank/DDBJ databases">
        <authorList>
            <person name="Depoorter E."/>
        </authorList>
    </citation>
    <scope>NUCLEOTIDE SEQUENCE [LARGE SCALE GENOMIC DNA]</scope>
    <source>
        <strain evidence="2 3">LMG 24289</strain>
    </source>
</reference>
<dbReference type="PANTHER" id="PTHR39161">
    <property type="entry name" value="ADAPTER PROTEIN MECA"/>
    <property type="match status" value="1"/>
</dbReference>
<comment type="caution">
    <text evidence="2">The sequence shown here is derived from an EMBL/GenBank/DDBJ whole genome shotgun (WGS) entry which is preliminary data.</text>
</comment>
<protein>
    <submittedName>
        <fullName evidence="2">Adapter protein MecA</fullName>
    </submittedName>
</protein>
<dbReference type="InterPro" id="IPR008681">
    <property type="entry name" value="Neg-reg_MecA"/>
</dbReference>
<evidence type="ECO:0000256" key="1">
    <source>
        <dbReference type="ARBA" id="ARBA00005397"/>
    </source>
</evidence>
<sequence>MKCSRLSEHVLQITLAGDDLIKYGISVVEIVRGEVEMETIFEAIFRDLDEENQQFDIKQVAIQFEEKNQMQIFLSNTDDENGLQSFVVSRNLEAQKKFFSSDEAAFEIESPLDFSDDDDTDANLFAELNHIAAANEEEVKQSVEKGIYSPVFVFKDFNDVILLAQNFVFDDAASDLFKLDDCYYLTLDFEYENAISAKVAKTISYVLDYADVARNVTKPMLVERGEHIMKNVAIELLRYYFKA</sequence>
<gene>
    <name evidence="2" type="primary">mecA</name>
    <name evidence="2" type="ORF">WFA24289_01393</name>
</gene>
<accession>A0ABN8BKP3</accession>
<evidence type="ECO:0000313" key="2">
    <source>
        <dbReference type="EMBL" id="CAH0417076.1"/>
    </source>
</evidence>
<dbReference type="EMBL" id="CAKKNS010000006">
    <property type="protein sequence ID" value="CAH0417076.1"/>
    <property type="molecule type" value="Genomic_DNA"/>
</dbReference>
<comment type="similarity">
    <text evidence="1">Belongs to the MecA family.</text>
</comment>
<dbReference type="Gene3D" id="3.30.70.1950">
    <property type="match status" value="1"/>
</dbReference>
<keyword evidence="3" id="KW-1185">Reference proteome</keyword>
<dbReference type="Proteomes" id="UP000789707">
    <property type="component" value="Unassembled WGS sequence"/>
</dbReference>
<name>A0ABN8BKP3_9LACO</name>
<dbReference type="InterPro" id="IPR038471">
    <property type="entry name" value="MecA_C_sf"/>
</dbReference>
<dbReference type="RefSeq" id="WP_230097110.1">
    <property type="nucleotide sequence ID" value="NZ_CAKKNS010000006.1"/>
</dbReference>
<dbReference type="Pfam" id="PF05389">
    <property type="entry name" value="MecA"/>
    <property type="match status" value="1"/>
</dbReference>
<evidence type="ECO:0000313" key="3">
    <source>
        <dbReference type="Proteomes" id="UP000789707"/>
    </source>
</evidence>